<gene>
    <name evidence="1" type="ORF">A6V37_25545</name>
</gene>
<reference evidence="1 2" key="1">
    <citation type="submission" date="2016-04" db="EMBL/GenBank/DDBJ databases">
        <title>Reclassification of Paraburkholderia panaciterrae (Farh et al. 2015) Dobritsa &amp; Samadpour 2016 as a later homotypic synonym of Paraburkholderia ginsengiterrae (Farh et al. 2015) Dobritsa &amp; Samadpour 2016.</title>
        <authorList>
            <person name="Dobritsa A.P."/>
            <person name="Kutumbaka K."/>
            <person name="Samadpour M."/>
        </authorList>
    </citation>
    <scope>NUCLEOTIDE SEQUENCE [LARGE SCALE GENOMIC DNA]</scope>
    <source>
        <strain evidence="1 2">DCY85</strain>
    </source>
</reference>
<dbReference type="AlphaFoldDB" id="A0A1A9N930"/>
<evidence type="ECO:0008006" key="3">
    <source>
        <dbReference type="Google" id="ProtNLM"/>
    </source>
</evidence>
<proteinExistence type="predicted"/>
<evidence type="ECO:0000313" key="2">
    <source>
        <dbReference type="Proteomes" id="UP000078116"/>
    </source>
</evidence>
<evidence type="ECO:0000313" key="1">
    <source>
        <dbReference type="EMBL" id="OAJ61375.1"/>
    </source>
</evidence>
<dbReference type="EMBL" id="LXKA01000220">
    <property type="protein sequence ID" value="OAJ61375.1"/>
    <property type="molecule type" value="Genomic_DNA"/>
</dbReference>
<protein>
    <recommendedName>
        <fullName evidence="3">MobA/MobL protein domain-containing protein</fullName>
    </recommendedName>
</protein>
<name>A0A1A9N930_9BURK</name>
<accession>A0A1A9N930</accession>
<comment type="caution">
    <text evidence="1">The sequence shown here is derived from an EMBL/GenBank/DDBJ whole genome shotgun (WGS) entry which is preliminary data.</text>
</comment>
<organism evidence="1 2">
    <name type="scientific">Paraburkholderia ginsengiterrae</name>
    <dbReference type="NCBI Taxonomy" id="1462993"/>
    <lineage>
        <taxon>Bacteria</taxon>
        <taxon>Pseudomonadati</taxon>
        <taxon>Pseudomonadota</taxon>
        <taxon>Betaproteobacteria</taxon>
        <taxon>Burkholderiales</taxon>
        <taxon>Burkholderiaceae</taxon>
        <taxon>Paraburkholderia</taxon>
    </lineage>
</organism>
<dbReference type="Gene3D" id="3.30.930.30">
    <property type="match status" value="1"/>
</dbReference>
<dbReference type="Proteomes" id="UP000078116">
    <property type="component" value="Unassembled WGS sequence"/>
</dbReference>
<sequence length="67" mass="7068">MAENCKVKDMSIYHLSVKAVSRSAGSSATTAAAYRAQVQIADASIGHVHDYTRQRGVVSAAMNGSLQ</sequence>